<dbReference type="EMBL" id="CAJVQA010003957">
    <property type="protein sequence ID" value="CAG8587962.1"/>
    <property type="molecule type" value="Genomic_DNA"/>
</dbReference>
<evidence type="ECO:0000313" key="2">
    <source>
        <dbReference type="Proteomes" id="UP000789759"/>
    </source>
</evidence>
<organism evidence="1 2">
    <name type="scientific">Cetraspora pellucida</name>
    <dbReference type="NCBI Taxonomy" id="1433469"/>
    <lineage>
        <taxon>Eukaryota</taxon>
        <taxon>Fungi</taxon>
        <taxon>Fungi incertae sedis</taxon>
        <taxon>Mucoromycota</taxon>
        <taxon>Glomeromycotina</taxon>
        <taxon>Glomeromycetes</taxon>
        <taxon>Diversisporales</taxon>
        <taxon>Gigasporaceae</taxon>
        <taxon>Cetraspora</taxon>
    </lineage>
</organism>
<comment type="caution">
    <text evidence="1">The sequence shown here is derived from an EMBL/GenBank/DDBJ whole genome shotgun (WGS) entry which is preliminary data.</text>
</comment>
<protein>
    <submittedName>
        <fullName evidence="1">312_t:CDS:1</fullName>
    </submittedName>
</protein>
<gene>
    <name evidence="1" type="ORF">CPELLU_LOCUS6397</name>
</gene>
<feature type="non-terminal residue" evidence="1">
    <location>
        <position position="1"/>
    </location>
</feature>
<accession>A0A9N9C218</accession>
<proteinExistence type="predicted"/>
<evidence type="ECO:0000313" key="1">
    <source>
        <dbReference type="EMBL" id="CAG8587962.1"/>
    </source>
</evidence>
<dbReference type="Proteomes" id="UP000789759">
    <property type="component" value="Unassembled WGS sequence"/>
</dbReference>
<dbReference type="AlphaFoldDB" id="A0A9N9C218"/>
<sequence>GDVSADFIDSETSEEEVVSVKRQKELQLNAEKNLWEMLLMKKDASKPKSNFAHNLEQRNNIYENVDWLSNNESKKQ</sequence>
<name>A0A9N9C218_9GLOM</name>
<keyword evidence="2" id="KW-1185">Reference proteome</keyword>
<reference evidence="1" key="1">
    <citation type="submission" date="2021-06" db="EMBL/GenBank/DDBJ databases">
        <authorList>
            <person name="Kallberg Y."/>
            <person name="Tangrot J."/>
            <person name="Rosling A."/>
        </authorList>
    </citation>
    <scope>NUCLEOTIDE SEQUENCE</scope>
    <source>
        <strain evidence="1">FL966</strain>
    </source>
</reference>